<dbReference type="OrthoDB" id="90465at2759"/>
<accession>V9EC39</accession>
<evidence type="ECO:0000256" key="1">
    <source>
        <dbReference type="SAM" id="MobiDB-lite"/>
    </source>
</evidence>
<keyword evidence="3" id="KW-1185">Reference proteome</keyword>
<sequence length="130" mass="15061">MPDANFPDNADVQAFLRGPYVSMNTIGVHHFNGNGHARNYAAKWMCEQQVNASFTLETEGRAQHVYVFNEDVYTLMKTVFITKTWTWFGEHQKKLVEYKEELNRLSRRYGGEATGNPRKRARIGMEDLLT</sequence>
<proteinExistence type="predicted"/>
<dbReference type="Proteomes" id="UP000018721">
    <property type="component" value="Unassembled WGS sequence"/>
</dbReference>
<protein>
    <submittedName>
        <fullName evidence="2">Uncharacterized protein</fullName>
    </submittedName>
</protein>
<comment type="caution">
    <text evidence="2">The sequence shown here is derived from an EMBL/GenBank/DDBJ whole genome shotgun (WGS) entry which is preliminary data.</text>
</comment>
<organism evidence="2 3">
    <name type="scientific">Phytophthora nicotianae P1569</name>
    <dbReference type="NCBI Taxonomy" id="1317065"/>
    <lineage>
        <taxon>Eukaryota</taxon>
        <taxon>Sar</taxon>
        <taxon>Stramenopiles</taxon>
        <taxon>Oomycota</taxon>
        <taxon>Peronosporomycetes</taxon>
        <taxon>Peronosporales</taxon>
        <taxon>Peronosporaceae</taxon>
        <taxon>Phytophthora</taxon>
    </lineage>
</organism>
<evidence type="ECO:0000313" key="3">
    <source>
        <dbReference type="Proteomes" id="UP000018721"/>
    </source>
</evidence>
<gene>
    <name evidence="2" type="ORF">F443_17895</name>
</gene>
<dbReference type="eggNOG" id="ENOG502RY49">
    <property type="taxonomic scope" value="Eukaryota"/>
</dbReference>
<name>V9EC39_PHYNI</name>
<dbReference type="EMBL" id="ANIZ01003076">
    <property type="protein sequence ID" value="ETI35847.1"/>
    <property type="molecule type" value="Genomic_DNA"/>
</dbReference>
<evidence type="ECO:0000313" key="2">
    <source>
        <dbReference type="EMBL" id="ETI35847.1"/>
    </source>
</evidence>
<feature type="region of interest" description="Disordered" evidence="1">
    <location>
        <begin position="111"/>
        <end position="130"/>
    </location>
</feature>
<dbReference type="AlphaFoldDB" id="V9EC39"/>
<reference evidence="2 3" key="1">
    <citation type="submission" date="2013-11" db="EMBL/GenBank/DDBJ databases">
        <title>The Genome Sequence of Phytophthora parasitica P1569.</title>
        <authorList>
            <consortium name="The Broad Institute Genomics Platform"/>
            <person name="Russ C."/>
            <person name="Tyler B."/>
            <person name="Panabieres F."/>
            <person name="Shan W."/>
            <person name="Tripathy S."/>
            <person name="Grunwald N."/>
            <person name="Machado M."/>
            <person name="Johnson C.S."/>
            <person name="Arredondo F."/>
            <person name="Hong C."/>
            <person name="Coffey M."/>
            <person name="Young S.K."/>
            <person name="Zeng Q."/>
            <person name="Gargeya S."/>
            <person name="Fitzgerald M."/>
            <person name="Abouelleil A."/>
            <person name="Alvarado L."/>
            <person name="Chapman S.B."/>
            <person name="Gainer-Dewar J."/>
            <person name="Goldberg J."/>
            <person name="Griggs A."/>
            <person name="Gujja S."/>
            <person name="Hansen M."/>
            <person name="Howarth C."/>
            <person name="Imamovic A."/>
            <person name="Ireland A."/>
            <person name="Larimer J."/>
            <person name="McCowan C."/>
            <person name="Murphy C."/>
            <person name="Pearson M."/>
            <person name="Poon T.W."/>
            <person name="Priest M."/>
            <person name="Roberts A."/>
            <person name="Saif S."/>
            <person name="Shea T."/>
            <person name="Sykes S."/>
            <person name="Wortman J."/>
            <person name="Nusbaum C."/>
            <person name="Birren B."/>
        </authorList>
    </citation>
    <scope>NUCLEOTIDE SEQUENCE [LARGE SCALE GENOMIC DNA]</scope>
    <source>
        <strain evidence="2 3">P1569</strain>
    </source>
</reference>
<dbReference type="HOGENOM" id="CLU_168606_0_0_1"/>